<dbReference type="RefSeq" id="WP_381191765.1">
    <property type="nucleotide sequence ID" value="NZ_JBHSFE010000005.1"/>
</dbReference>
<dbReference type="InterPro" id="IPR055170">
    <property type="entry name" value="GFO_IDH_MocA-like_dom"/>
</dbReference>
<evidence type="ECO:0000313" key="5">
    <source>
        <dbReference type="EMBL" id="MFC4607050.1"/>
    </source>
</evidence>
<evidence type="ECO:0000259" key="3">
    <source>
        <dbReference type="Pfam" id="PF01408"/>
    </source>
</evidence>
<dbReference type="SUPFAM" id="SSF55347">
    <property type="entry name" value="Glyceraldehyde-3-phosphate dehydrogenase-like, C-terminal domain"/>
    <property type="match status" value="1"/>
</dbReference>
<feature type="region of interest" description="Disordered" evidence="2">
    <location>
        <begin position="404"/>
        <end position="424"/>
    </location>
</feature>
<evidence type="ECO:0000313" key="6">
    <source>
        <dbReference type="Proteomes" id="UP001595993"/>
    </source>
</evidence>
<sequence length="424" mass="44910">MEQRDSEAAAPTLGVGMVGYAFMGAAHSQGWRTVGRVFDLPLRPVLAAIGGRDEAAVRAAAAKHGWASAESDWRDLVTRDDVQLVDICTPGDSHAEIAIAALEAGKHVLCEKPLANSVAEAEAMVAAAERARQRGQLAMVGFNYRRVPAMAYARRLIAEGRLGTLRHVRVSYLQDWLVDPQFPLTWRLKREHAGSGALGDLGAHIVDLAQYLAGEPLVGVSALSETFVRERPLPAGASAGLSAPGGAERGPVTVDDAALFTGRLASGALASFEATRMAAGRKNALRLEINGELGSLAFDLERLNELSFHDHTEPAASSGFRRILVTESEHPYLQAWWPPGHGLGYEHTFAHQARDLVVAIATGTEPAPSFADGLQVQRVLAAVEESAAKSAVYTPVPTSVRASVPESAQTSAQTSAPASAQAQV</sequence>
<dbReference type="InterPro" id="IPR050463">
    <property type="entry name" value="Gfo/Idh/MocA_oxidrdct_glycsds"/>
</dbReference>
<evidence type="ECO:0000256" key="1">
    <source>
        <dbReference type="ARBA" id="ARBA00023002"/>
    </source>
</evidence>
<dbReference type="PANTHER" id="PTHR43818">
    <property type="entry name" value="BCDNA.GH03377"/>
    <property type="match status" value="1"/>
</dbReference>
<feature type="domain" description="Gfo/Idh/MocA-like oxidoreductase N-terminal" evidence="3">
    <location>
        <begin position="14"/>
        <end position="134"/>
    </location>
</feature>
<dbReference type="Gene3D" id="3.30.360.10">
    <property type="entry name" value="Dihydrodipicolinate Reductase, domain 2"/>
    <property type="match status" value="1"/>
</dbReference>
<evidence type="ECO:0000256" key="2">
    <source>
        <dbReference type="SAM" id="MobiDB-lite"/>
    </source>
</evidence>
<evidence type="ECO:0000259" key="4">
    <source>
        <dbReference type="Pfam" id="PF22725"/>
    </source>
</evidence>
<dbReference type="Pfam" id="PF22725">
    <property type="entry name" value="GFO_IDH_MocA_C3"/>
    <property type="match status" value="1"/>
</dbReference>
<keyword evidence="6" id="KW-1185">Reference proteome</keyword>
<dbReference type="Pfam" id="PF01408">
    <property type="entry name" value="GFO_IDH_MocA"/>
    <property type="match status" value="1"/>
</dbReference>
<reference evidence="6" key="1">
    <citation type="journal article" date="2019" name="Int. J. Syst. Evol. Microbiol.">
        <title>The Global Catalogue of Microorganisms (GCM) 10K type strain sequencing project: providing services to taxonomists for standard genome sequencing and annotation.</title>
        <authorList>
            <consortium name="The Broad Institute Genomics Platform"/>
            <consortium name="The Broad Institute Genome Sequencing Center for Infectious Disease"/>
            <person name="Wu L."/>
            <person name="Ma J."/>
        </authorList>
    </citation>
    <scope>NUCLEOTIDE SEQUENCE [LARGE SCALE GENOMIC DNA]</scope>
    <source>
        <strain evidence="6">CGMCC 4.7139</strain>
    </source>
</reference>
<gene>
    <name evidence="5" type="ORF">ACFO9E_04320</name>
</gene>
<accession>A0ABV9FYB9</accession>
<organism evidence="5 6">
    <name type="scientific">Streptomyces maoxianensis</name>
    <dbReference type="NCBI Taxonomy" id="1459942"/>
    <lineage>
        <taxon>Bacteria</taxon>
        <taxon>Bacillati</taxon>
        <taxon>Actinomycetota</taxon>
        <taxon>Actinomycetes</taxon>
        <taxon>Kitasatosporales</taxon>
        <taxon>Streptomycetaceae</taxon>
        <taxon>Streptomyces</taxon>
    </lineage>
</organism>
<feature type="compositionally biased region" description="Low complexity" evidence="2">
    <location>
        <begin position="407"/>
        <end position="424"/>
    </location>
</feature>
<dbReference type="InterPro" id="IPR000683">
    <property type="entry name" value="Gfo/Idh/MocA-like_OxRdtase_N"/>
</dbReference>
<dbReference type="EMBL" id="JBHSFE010000005">
    <property type="protein sequence ID" value="MFC4607050.1"/>
    <property type="molecule type" value="Genomic_DNA"/>
</dbReference>
<dbReference type="PANTHER" id="PTHR43818:SF11">
    <property type="entry name" value="BCDNA.GH03377"/>
    <property type="match status" value="1"/>
</dbReference>
<dbReference type="InterPro" id="IPR036291">
    <property type="entry name" value="NAD(P)-bd_dom_sf"/>
</dbReference>
<name>A0ABV9FYB9_9ACTN</name>
<comment type="caution">
    <text evidence="5">The sequence shown here is derived from an EMBL/GenBank/DDBJ whole genome shotgun (WGS) entry which is preliminary data.</text>
</comment>
<feature type="domain" description="GFO/IDH/MocA-like oxidoreductase" evidence="4">
    <location>
        <begin position="151"/>
        <end position="296"/>
    </location>
</feature>
<dbReference type="SUPFAM" id="SSF51735">
    <property type="entry name" value="NAD(P)-binding Rossmann-fold domains"/>
    <property type="match status" value="1"/>
</dbReference>
<dbReference type="Proteomes" id="UP001595993">
    <property type="component" value="Unassembled WGS sequence"/>
</dbReference>
<dbReference type="Gene3D" id="3.40.50.720">
    <property type="entry name" value="NAD(P)-binding Rossmann-like Domain"/>
    <property type="match status" value="1"/>
</dbReference>
<keyword evidence="1" id="KW-0560">Oxidoreductase</keyword>
<proteinExistence type="predicted"/>
<protein>
    <submittedName>
        <fullName evidence="5">Gfo/Idh/MocA family protein</fullName>
    </submittedName>
</protein>